<dbReference type="Gene3D" id="1.10.1740.10">
    <property type="match status" value="1"/>
</dbReference>
<dbReference type="CDD" id="cd06171">
    <property type="entry name" value="Sigma70_r4"/>
    <property type="match status" value="1"/>
</dbReference>
<comment type="caution">
    <text evidence="9">The sequence shown here is derived from an EMBL/GenBank/DDBJ whole genome shotgun (WGS) entry which is preliminary data.</text>
</comment>
<dbReference type="GO" id="GO:0006352">
    <property type="term" value="P:DNA-templated transcription initiation"/>
    <property type="evidence" value="ECO:0007669"/>
    <property type="project" value="InterPro"/>
</dbReference>
<dbReference type="InterPro" id="IPR013324">
    <property type="entry name" value="RNA_pol_sigma_r3/r4-like"/>
</dbReference>
<dbReference type="InterPro" id="IPR036388">
    <property type="entry name" value="WH-like_DNA-bd_sf"/>
</dbReference>
<dbReference type="OrthoDB" id="7376212at2"/>
<reference evidence="9 10" key="1">
    <citation type="submission" date="2019-06" db="EMBL/GenBank/DDBJ databases">
        <title>Amycolatopsis alkalitolerans sp. nov., isolated from Gastrodia elata Blume.</title>
        <authorList>
            <person name="Narsing Rao M.P."/>
            <person name="Li W.J."/>
        </authorList>
    </citation>
    <scope>NUCLEOTIDE SEQUENCE [LARGE SCALE GENOMIC DNA]</scope>
    <source>
        <strain evidence="9 10">SYSUP0005</strain>
    </source>
</reference>
<feature type="domain" description="RNA polymerase sigma-70 region 2" evidence="6">
    <location>
        <begin position="22"/>
        <end position="84"/>
    </location>
</feature>
<sequence>MGQNATATMTDRDFVRVIWSERQRLLTLARRLAPVGIEPEDLVQDALTQAWQARRGFRGEAHPRTWLQSILMNRLRNLLRVHGREVATADTMALPPDRAWLSVTVTDPQTIISAAEDEQQLRNALHTLAPTDRSAIVLRDAEGWSIQDIAAIFAISTEAAHKRIQRARLRLADALREATGQPASLAPESCTRARELCLGYLDGDLGEGQKAEVEEHLNRCEYCPPLVQALMGLRQALWARHDARLSRLRDSLAVVLAFEFVRRTARRYRRR</sequence>
<dbReference type="Pfam" id="PF04542">
    <property type="entry name" value="Sigma70_r2"/>
    <property type="match status" value="1"/>
</dbReference>
<evidence type="ECO:0000313" key="10">
    <source>
        <dbReference type="Proteomes" id="UP000305546"/>
    </source>
</evidence>
<dbReference type="GO" id="GO:0003677">
    <property type="term" value="F:DNA binding"/>
    <property type="evidence" value="ECO:0007669"/>
    <property type="project" value="UniProtKB-KW"/>
</dbReference>
<gene>
    <name evidence="9" type="ORF">FG385_29970</name>
</gene>
<dbReference type="NCBIfam" id="TIGR02937">
    <property type="entry name" value="sigma70-ECF"/>
    <property type="match status" value="1"/>
</dbReference>
<feature type="domain" description="RNA polymerase sigma factor 70 region 4 type 2" evidence="7">
    <location>
        <begin position="119"/>
        <end position="171"/>
    </location>
</feature>
<protein>
    <submittedName>
        <fullName evidence="9">Sigma-70 family RNA polymerase sigma factor</fullName>
    </submittedName>
</protein>
<evidence type="ECO:0000256" key="2">
    <source>
        <dbReference type="ARBA" id="ARBA00023015"/>
    </source>
</evidence>
<dbReference type="InterPro" id="IPR007627">
    <property type="entry name" value="RNA_pol_sigma70_r2"/>
</dbReference>
<dbReference type="RefSeq" id="WP_139100161.1">
    <property type="nucleotide sequence ID" value="NZ_VDFW01000039.1"/>
</dbReference>
<dbReference type="InterPro" id="IPR039425">
    <property type="entry name" value="RNA_pol_sigma-70-like"/>
</dbReference>
<dbReference type="SUPFAM" id="SSF88946">
    <property type="entry name" value="Sigma2 domain of RNA polymerase sigma factors"/>
    <property type="match status" value="1"/>
</dbReference>
<evidence type="ECO:0000256" key="4">
    <source>
        <dbReference type="ARBA" id="ARBA00023125"/>
    </source>
</evidence>
<organism evidence="9 10">
    <name type="scientific">Amycolatopsis alkalitolerans</name>
    <dbReference type="NCBI Taxonomy" id="2547244"/>
    <lineage>
        <taxon>Bacteria</taxon>
        <taxon>Bacillati</taxon>
        <taxon>Actinomycetota</taxon>
        <taxon>Actinomycetes</taxon>
        <taxon>Pseudonocardiales</taxon>
        <taxon>Pseudonocardiaceae</taxon>
        <taxon>Amycolatopsis</taxon>
    </lineage>
</organism>
<feature type="domain" description="Putative zinc-finger" evidence="8">
    <location>
        <begin position="190"/>
        <end position="223"/>
    </location>
</feature>
<dbReference type="GO" id="GO:0016987">
    <property type="term" value="F:sigma factor activity"/>
    <property type="evidence" value="ECO:0007669"/>
    <property type="project" value="UniProtKB-KW"/>
</dbReference>
<dbReference type="Gene3D" id="1.10.10.10">
    <property type="entry name" value="Winged helix-like DNA-binding domain superfamily/Winged helix DNA-binding domain"/>
    <property type="match status" value="1"/>
</dbReference>
<dbReference type="InterPro" id="IPR014284">
    <property type="entry name" value="RNA_pol_sigma-70_dom"/>
</dbReference>
<evidence type="ECO:0000259" key="8">
    <source>
        <dbReference type="Pfam" id="PF13490"/>
    </source>
</evidence>
<dbReference type="Pfam" id="PF08281">
    <property type="entry name" value="Sigma70_r4_2"/>
    <property type="match status" value="1"/>
</dbReference>
<evidence type="ECO:0000313" key="9">
    <source>
        <dbReference type="EMBL" id="TNC20911.1"/>
    </source>
</evidence>
<keyword evidence="10" id="KW-1185">Reference proteome</keyword>
<evidence type="ECO:0000256" key="5">
    <source>
        <dbReference type="ARBA" id="ARBA00023163"/>
    </source>
</evidence>
<keyword evidence="2" id="KW-0805">Transcription regulation</keyword>
<dbReference type="EMBL" id="VDFW01000039">
    <property type="protein sequence ID" value="TNC20911.1"/>
    <property type="molecule type" value="Genomic_DNA"/>
</dbReference>
<evidence type="ECO:0000259" key="7">
    <source>
        <dbReference type="Pfam" id="PF08281"/>
    </source>
</evidence>
<dbReference type="SUPFAM" id="SSF88659">
    <property type="entry name" value="Sigma3 and sigma4 domains of RNA polymerase sigma factors"/>
    <property type="match status" value="1"/>
</dbReference>
<proteinExistence type="inferred from homology"/>
<evidence type="ECO:0000259" key="6">
    <source>
        <dbReference type="Pfam" id="PF04542"/>
    </source>
</evidence>
<dbReference type="InterPro" id="IPR027383">
    <property type="entry name" value="Znf_put"/>
</dbReference>
<name>A0A5C4LT61_9PSEU</name>
<dbReference type="InterPro" id="IPR013325">
    <property type="entry name" value="RNA_pol_sigma_r2"/>
</dbReference>
<keyword evidence="5" id="KW-0804">Transcription</keyword>
<keyword evidence="3" id="KW-0731">Sigma factor</keyword>
<dbReference type="InterPro" id="IPR013249">
    <property type="entry name" value="RNA_pol_sigma70_r4_t2"/>
</dbReference>
<dbReference type="PANTHER" id="PTHR43133:SF8">
    <property type="entry name" value="RNA POLYMERASE SIGMA FACTOR HI_1459-RELATED"/>
    <property type="match status" value="1"/>
</dbReference>
<dbReference type="PANTHER" id="PTHR43133">
    <property type="entry name" value="RNA POLYMERASE ECF-TYPE SIGMA FACTO"/>
    <property type="match status" value="1"/>
</dbReference>
<dbReference type="InterPro" id="IPR041916">
    <property type="entry name" value="Anti_sigma_zinc_sf"/>
</dbReference>
<dbReference type="AlphaFoldDB" id="A0A5C4LT61"/>
<comment type="similarity">
    <text evidence="1">Belongs to the sigma-70 factor family. ECF subfamily.</text>
</comment>
<evidence type="ECO:0000256" key="3">
    <source>
        <dbReference type="ARBA" id="ARBA00023082"/>
    </source>
</evidence>
<dbReference type="Gene3D" id="1.10.10.1320">
    <property type="entry name" value="Anti-sigma factor, zinc-finger domain"/>
    <property type="match status" value="1"/>
</dbReference>
<accession>A0A5C4LT61</accession>
<keyword evidence="4" id="KW-0238">DNA-binding</keyword>
<evidence type="ECO:0000256" key="1">
    <source>
        <dbReference type="ARBA" id="ARBA00010641"/>
    </source>
</evidence>
<dbReference type="Proteomes" id="UP000305546">
    <property type="component" value="Unassembled WGS sequence"/>
</dbReference>
<dbReference type="Pfam" id="PF13490">
    <property type="entry name" value="zf-HC2"/>
    <property type="match status" value="1"/>
</dbReference>